<sequence>MRTLSVRRSDGSLLSHILRAFPFLFGVNVMFCRVSGERPTENNRYSRLFVHLGNAGAVPVNVHHKPFQRRRGGFKRCQLCQSDN</sequence>
<comment type="caution">
    <text evidence="1">The sequence shown here is derived from an EMBL/GenBank/DDBJ whole genome shotgun (WGS) entry which is preliminary data.</text>
</comment>
<protein>
    <submittedName>
        <fullName evidence="1">Uncharacterized protein</fullName>
    </submittedName>
</protein>
<dbReference type="Proteomes" id="UP000324091">
    <property type="component" value="Chromosome 8"/>
</dbReference>
<reference evidence="1 2" key="1">
    <citation type="submission" date="2019-04" db="EMBL/GenBank/DDBJ databases">
        <title>Chromosome genome assembly for Takifugu flavidus.</title>
        <authorList>
            <person name="Xiao S."/>
        </authorList>
    </citation>
    <scope>NUCLEOTIDE SEQUENCE [LARGE SCALE GENOMIC DNA]</scope>
    <source>
        <strain evidence="1">HTHZ2018</strain>
        <tissue evidence="1">Muscle</tissue>
    </source>
</reference>
<evidence type="ECO:0000313" key="1">
    <source>
        <dbReference type="EMBL" id="TWW56519.1"/>
    </source>
</evidence>
<accession>A0A5C6MP09</accession>
<dbReference type="AlphaFoldDB" id="A0A5C6MP09"/>
<keyword evidence="2" id="KW-1185">Reference proteome</keyword>
<gene>
    <name evidence="1" type="ORF">D4764_08G0005060</name>
</gene>
<proteinExistence type="predicted"/>
<organism evidence="1 2">
    <name type="scientific">Takifugu flavidus</name>
    <name type="common">sansaifugu</name>
    <dbReference type="NCBI Taxonomy" id="433684"/>
    <lineage>
        <taxon>Eukaryota</taxon>
        <taxon>Metazoa</taxon>
        <taxon>Chordata</taxon>
        <taxon>Craniata</taxon>
        <taxon>Vertebrata</taxon>
        <taxon>Euteleostomi</taxon>
        <taxon>Actinopterygii</taxon>
        <taxon>Neopterygii</taxon>
        <taxon>Teleostei</taxon>
        <taxon>Neoteleostei</taxon>
        <taxon>Acanthomorphata</taxon>
        <taxon>Eupercaria</taxon>
        <taxon>Tetraodontiformes</taxon>
        <taxon>Tetradontoidea</taxon>
        <taxon>Tetraodontidae</taxon>
        <taxon>Takifugu</taxon>
    </lineage>
</organism>
<name>A0A5C6MP09_9TELE</name>
<dbReference type="EMBL" id="RHFK02000021">
    <property type="protein sequence ID" value="TWW56519.1"/>
    <property type="molecule type" value="Genomic_DNA"/>
</dbReference>
<evidence type="ECO:0000313" key="2">
    <source>
        <dbReference type="Proteomes" id="UP000324091"/>
    </source>
</evidence>